<dbReference type="GO" id="GO:0005770">
    <property type="term" value="C:late endosome"/>
    <property type="evidence" value="ECO:0007669"/>
    <property type="project" value="TreeGrafter"/>
</dbReference>
<dbReference type="GO" id="GO:0005794">
    <property type="term" value="C:Golgi apparatus"/>
    <property type="evidence" value="ECO:0007669"/>
    <property type="project" value="TreeGrafter"/>
</dbReference>
<dbReference type="EMBL" id="SRLO01000659">
    <property type="protein sequence ID" value="TNN49366.1"/>
    <property type="molecule type" value="Genomic_DNA"/>
</dbReference>
<keyword evidence="2" id="KW-0812">Transmembrane</keyword>
<comment type="caution">
    <text evidence="3">The sequence shown here is derived from an EMBL/GenBank/DDBJ whole genome shotgun (WGS) entry which is preliminary data.</text>
</comment>
<evidence type="ECO:0000313" key="4">
    <source>
        <dbReference type="Proteomes" id="UP000314294"/>
    </source>
</evidence>
<feature type="compositionally biased region" description="Low complexity" evidence="1">
    <location>
        <begin position="11"/>
        <end position="49"/>
    </location>
</feature>
<dbReference type="InterPro" id="IPR031431">
    <property type="entry name" value="PARM1"/>
</dbReference>
<dbReference type="GO" id="GO:0005886">
    <property type="term" value="C:plasma membrane"/>
    <property type="evidence" value="ECO:0007669"/>
    <property type="project" value="TreeGrafter"/>
</dbReference>
<keyword evidence="4" id="KW-1185">Reference proteome</keyword>
<protein>
    <submittedName>
        <fullName evidence="3">Prostate androgen-regulated mucin-like protein 1</fullName>
    </submittedName>
</protein>
<gene>
    <name evidence="3" type="primary">Parm1</name>
    <name evidence="3" type="ORF">EYF80_040427</name>
</gene>
<keyword evidence="2" id="KW-0472">Membrane</keyword>
<name>A0A4Z2G741_9TELE</name>
<dbReference type="AlphaFoldDB" id="A0A4Z2G741"/>
<feature type="transmembrane region" description="Helical" evidence="2">
    <location>
        <begin position="65"/>
        <end position="86"/>
    </location>
</feature>
<dbReference type="GO" id="GO:0005769">
    <property type="term" value="C:early endosome"/>
    <property type="evidence" value="ECO:0007669"/>
    <property type="project" value="TreeGrafter"/>
</dbReference>
<dbReference type="PANTHER" id="PTHR35453:SF1">
    <property type="entry name" value="PROSTATE ANDROGEN-REGULATED MUCIN-LIKE PROTEIN 1"/>
    <property type="match status" value="1"/>
</dbReference>
<keyword evidence="2" id="KW-1133">Transmembrane helix</keyword>
<dbReference type="Pfam" id="PF17061">
    <property type="entry name" value="PARM"/>
    <property type="match status" value="1"/>
</dbReference>
<feature type="region of interest" description="Disordered" evidence="1">
    <location>
        <begin position="1"/>
        <end position="49"/>
    </location>
</feature>
<evidence type="ECO:0000256" key="2">
    <source>
        <dbReference type="SAM" id="Phobius"/>
    </source>
</evidence>
<evidence type="ECO:0000256" key="1">
    <source>
        <dbReference type="SAM" id="MobiDB-lite"/>
    </source>
</evidence>
<proteinExistence type="predicted"/>
<dbReference type="Proteomes" id="UP000314294">
    <property type="component" value="Unassembled WGS sequence"/>
</dbReference>
<sequence length="115" mass="12178">MRSHRIGEQLTSSIPTSIPSISSIPTSIPTSIPSTSSIPTSIPSTSSIPTSITTTQTTALSSGSIAAIISVFIAAGLLAVVGVYYFRIRDRSYGTLQHSHSFNTLDNFSNPMYDP</sequence>
<evidence type="ECO:0000313" key="3">
    <source>
        <dbReference type="EMBL" id="TNN49366.1"/>
    </source>
</evidence>
<organism evidence="3 4">
    <name type="scientific">Liparis tanakae</name>
    <name type="common">Tanaka's snailfish</name>
    <dbReference type="NCBI Taxonomy" id="230148"/>
    <lineage>
        <taxon>Eukaryota</taxon>
        <taxon>Metazoa</taxon>
        <taxon>Chordata</taxon>
        <taxon>Craniata</taxon>
        <taxon>Vertebrata</taxon>
        <taxon>Euteleostomi</taxon>
        <taxon>Actinopterygii</taxon>
        <taxon>Neopterygii</taxon>
        <taxon>Teleostei</taxon>
        <taxon>Neoteleostei</taxon>
        <taxon>Acanthomorphata</taxon>
        <taxon>Eupercaria</taxon>
        <taxon>Perciformes</taxon>
        <taxon>Cottioidei</taxon>
        <taxon>Cottales</taxon>
        <taxon>Liparidae</taxon>
        <taxon>Liparis</taxon>
    </lineage>
</organism>
<dbReference type="OrthoDB" id="8963138at2759"/>
<dbReference type="PANTHER" id="PTHR35453">
    <property type="entry name" value="PROSTATE ANDROGEN-REGULATED MUCIN-LIKE PROTEIN 1"/>
    <property type="match status" value="1"/>
</dbReference>
<reference evidence="3 4" key="1">
    <citation type="submission" date="2019-03" db="EMBL/GenBank/DDBJ databases">
        <title>First draft genome of Liparis tanakae, snailfish: a comprehensive survey of snailfish specific genes.</title>
        <authorList>
            <person name="Kim W."/>
            <person name="Song I."/>
            <person name="Jeong J.-H."/>
            <person name="Kim D."/>
            <person name="Kim S."/>
            <person name="Ryu S."/>
            <person name="Song J.Y."/>
            <person name="Lee S.K."/>
        </authorList>
    </citation>
    <scope>NUCLEOTIDE SEQUENCE [LARGE SCALE GENOMIC DNA]</scope>
    <source>
        <tissue evidence="3">Muscle</tissue>
    </source>
</reference>
<accession>A0A4Z2G741</accession>